<accession>A0A0F8YYN8</accession>
<protein>
    <submittedName>
        <fullName evidence="1">Uncharacterized protein</fullName>
    </submittedName>
</protein>
<proteinExistence type="predicted"/>
<feature type="non-terminal residue" evidence="1">
    <location>
        <position position="77"/>
    </location>
</feature>
<gene>
    <name evidence="1" type="ORF">LCGC14_3037120</name>
</gene>
<dbReference type="AlphaFoldDB" id="A0A0F8YYN8"/>
<dbReference type="EMBL" id="LAZR01063615">
    <property type="protein sequence ID" value="KKK59164.1"/>
    <property type="molecule type" value="Genomic_DNA"/>
</dbReference>
<name>A0A0F8YYN8_9ZZZZ</name>
<comment type="caution">
    <text evidence="1">The sequence shown here is derived from an EMBL/GenBank/DDBJ whole genome shotgun (WGS) entry which is preliminary data.</text>
</comment>
<evidence type="ECO:0000313" key="1">
    <source>
        <dbReference type="EMBL" id="KKK59164.1"/>
    </source>
</evidence>
<reference evidence="1" key="1">
    <citation type="journal article" date="2015" name="Nature">
        <title>Complex archaea that bridge the gap between prokaryotes and eukaryotes.</title>
        <authorList>
            <person name="Spang A."/>
            <person name="Saw J.H."/>
            <person name="Jorgensen S.L."/>
            <person name="Zaremba-Niedzwiedzka K."/>
            <person name="Martijn J."/>
            <person name="Lind A.E."/>
            <person name="van Eijk R."/>
            <person name="Schleper C."/>
            <person name="Guy L."/>
            <person name="Ettema T.J."/>
        </authorList>
    </citation>
    <scope>NUCLEOTIDE SEQUENCE</scope>
</reference>
<organism evidence="1">
    <name type="scientific">marine sediment metagenome</name>
    <dbReference type="NCBI Taxonomy" id="412755"/>
    <lineage>
        <taxon>unclassified sequences</taxon>
        <taxon>metagenomes</taxon>
        <taxon>ecological metagenomes</taxon>
    </lineage>
</organism>
<sequence>MHDCKNCGDQFHKPNRGKSARGPTPTQCTRCMKIKRNQESADYRYRERQQFMFMREFMHLMGLADANGQLAKWLAPV</sequence>